<gene>
    <name evidence="7" type="ORF">HYH03_008409</name>
</gene>
<dbReference type="PANTHER" id="PTHR47683:SF4">
    <property type="entry name" value="PSEUDOURIDINE SYNTHASE"/>
    <property type="match status" value="1"/>
</dbReference>
<dbReference type="Proteomes" id="UP000612055">
    <property type="component" value="Unassembled WGS sequence"/>
</dbReference>
<dbReference type="Pfam" id="PF00849">
    <property type="entry name" value="PseudoU_synth_2"/>
    <property type="match status" value="1"/>
</dbReference>
<dbReference type="SUPFAM" id="SSF55120">
    <property type="entry name" value="Pseudouridine synthase"/>
    <property type="match status" value="1"/>
</dbReference>
<dbReference type="Gene3D" id="3.30.70.1560">
    <property type="entry name" value="Alpha-L RNA-binding motif"/>
    <property type="match status" value="1"/>
</dbReference>
<accession>A0A836BYT2</accession>
<feature type="domain" description="Pseudouridine synthase RsuA/RluA-like" evidence="6">
    <location>
        <begin position="118"/>
        <end position="259"/>
    </location>
</feature>
<organism evidence="7 8">
    <name type="scientific">Edaphochlamys debaryana</name>
    <dbReference type="NCBI Taxonomy" id="47281"/>
    <lineage>
        <taxon>Eukaryota</taxon>
        <taxon>Viridiplantae</taxon>
        <taxon>Chlorophyta</taxon>
        <taxon>core chlorophytes</taxon>
        <taxon>Chlorophyceae</taxon>
        <taxon>CS clade</taxon>
        <taxon>Chlamydomonadales</taxon>
        <taxon>Chlamydomonadales incertae sedis</taxon>
        <taxon>Edaphochlamys</taxon>
    </lineage>
</organism>
<feature type="compositionally biased region" description="Gly residues" evidence="5">
    <location>
        <begin position="373"/>
        <end position="383"/>
    </location>
</feature>
<evidence type="ECO:0000256" key="1">
    <source>
        <dbReference type="ARBA" id="ARBA00008348"/>
    </source>
</evidence>
<dbReference type="PROSITE" id="PS01149">
    <property type="entry name" value="PSI_RSU"/>
    <property type="match status" value="1"/>
</dbReference>
<name>A0A836BYT2_9CHLO</name>
<dbReference type="InterPro" id="IPR018496">
    <property type="entry name" value="PsdUridine_synth_RsuA/RluB_CS"/>
</dbReference>
<dbReference type="AlphaFoldDB" id="A0A836BYT2"/>
<dbReference type="InterPro" id="IPR042092">
    <property type="entry name" value="PsdUridine_s_RsuA/RluB/E/F_cat"/>
</dbReference>
<keyword evidence="3" id="KW-0413">Isomerase</keyword>
<dbReference type="InterPro" id="IPR036986">
    <property type="entry name" value="S4_RNA-bd_sf"/>
</dbReference>
<feature type="compositionally biased region" description="Low complexity" evidence="5">
    <location>
        <begin position="329"/>
        <end position="360"/>
    </location>
</feature>
<dbReference type="InterPro" id="IPR050343">
    <property type="entry name" value="RsuA_PseudoU_synthase"/>
</dbReference>
<feature type="compositionally biased region" description="Basic residues" evidence="5">
    <location>
        <begin position="486"/>
        <end position="495"/>
    </location>
</feature>
<evidence type="ECO:0000256" key="2">
    <source>
        <dbReference type="ARBA" id="ARBA00022884"/>
    </source>
</evidence>
<proteinExistence type="inferred from homology"/>
<evidence type="ECO:0000259" key="6">
    <source>
        <dbReference type="Pfam" id="PF00849"/>
    </source>
</evidence>
<dbReference type="GO" id="GO:0009982">
    <property type="term" value="F:pseudouridine synthase activity"/>
    <property type="evidence" value="ECO:0007669"/>
    <property type="project" value="InterPro"/>
</dbReference>
<evidence type="ECO:0000256" key="4">
    <source>
        <dbReference type="PROSITE-ProRule" id="PRU00182"/>
    </source>
</evidence>
<dbReference type="PANTHER" id="PTHR47683">
    <property type="entry name" value="PSEUDOURIDINE SYNTHASE FAMILY PROTEIN-RELATED"/>
    <property type="match status" value="1"/>
</dbReference>
<evidence type="ECO:0000256" key="3">
    <source>
        <dbReference type="ARBA" id="ARBA00023235"/>
    </source>
</evidence>
<reference evidence="7" key="1">
    <citation type="journal article" date="2020" name="bioRxiv">
        <title>Comparative genomics of Chlamydomonas.</title>
        <authorList>
            <person name="Craig R.J."/>
            <person name="Hasan A.R."/>
            <person name="Ness R.W."/>
            <person name="Keightley P.D."/>
        </authorList>
    </citation>
    <scope>NUCLEOTIDE SEQUENCE</scope>
    <source>
        <strain evidence="7">CCAP 11/70</strain>
    </source>
</reference>
<comment type="caution">
    <text evidence="7">The sequence shown here is derived from an EMBL/GenBank/DDBJ whole genome shotgun (WGS) entry which is preliminary data.</text>
</comment>
<keyword evidence="2 4" id="KW-0694">RNA-binding</keyword>
<comment type="similarity">
    <text evidence="1">Belongs to the pseudouridine synthase RsuA family.</text>
</comment>
<keyword evidence="8" id="KW-1185">Reference proteome</keyword>
<dbReference type="GO" id="GO:0003723">
    <property type="term" value="F:RNA binding"/>
    <property type="evidence" value="ECO:0007669"/>
    <property type="project" value="UniProtKB-KW"/>
</dbReference>
<evidence type="ECO:0000313" key="7">
    <source>
        <dbReference type="EMBL" id="KAG2493272.1"/>
    </source>
</evidence>
<feature type="compositionally biased region" description="Acidic residues" evidence="5">
    <location>
        <begin position="511"/>
        <end position="520"/>
    </location>
</feature>
<feature type="compositionally biased region" description="Acidic residues" evidence="5">
    <location>
        <begin position="470"/>
        <end position="481"/>
    </location>
</feature>
<feature type="region of interest" description="Disordered" evidence="5">
    <location>
        <begin position="307"/>
        <end position="446"/>
    </location>
</feature>
<dbReference type="PROSITE" id="PS50889">
    <property type="entry name" value="S4"/>
    <property type="match status" value="1"/>
</dbReference>
<dbReference type="InterPro" id="IPR006145">
    <property type="entry name" value="PsdUridine_synth_RsuA/RluA"/>
</dbReference>
<dbReference type="InterPro" id="IPR020103">
    <property type="entry name" value="PsdUridine_synth_cat_dom_sf"/>
</dbReference>
<dbReference type="OrthoDB" id="440619at2759"/>
<sequence length="551" mass="58374">MLSSRLGSYRLQRNAGLASVCPARATNRRQFLVRPVAAGRSAREDDDDDGEVAVPGKPIRVERLLANLGYGKRRECAALIKQGRATLRNGGKLKVGEKVLPGSVVLDGEELDPPSPLVLVLNKPTGYVVTSPDDENVSDPTVYDLLPYRFAKRRPFLSCVGRLDKETSGLLLLTDDGAMLHRINSPKRGIWKVYEATLEKPLPPKAAAAAVKKFASGTMMLENDFTPLLPARLEVTGERTARVAICEGRYHQVRRMFAAVGSHVVALRRVSVGALALAALGEGGEGPLPEAVWRFLTPEELQRVFEGPSSDEILGTSTGTGNGTGTGTAGASSSALPQPQQPAAALGSGAGTAAAGSAAAVERDRGATASTSGGSGGSGSGGEEAGEEEERLTKKEKKKGKKGSKEAERAEALAQVLARARRVSKGRGGEEEDGGEGEDEGEVEDVELLDLDLDLGKAKGRARLRVSHDEEVEASEPEDVAETAGGRRRARRPVKRPPSIRQGAVLGGAGEEGEGVEEVDIVPGAGGAVRRYTDGEKWRRRRDQIRELLPT</sequence>
<evidence type="ECO:0000256" key="5">
    <source>
        <dbReference type="SAM" id="MobiDB-lite"/>
    </source>
</evidence>
<dbReference type="Gene3D" id="3.30.70.580">
    <property type="entry name" value="Pseudouridine synthase I, catalytic domain, N-terminal subdomain"/>
    <property type="match status" value="1"/>
</dbReference>
<feature type="compositionally biased region" description="Gly residues" evidence="5">
    <location>
        <begin position="318"/>
        <end position="328"/>
    </location>
</feature>
<dbReference type="GO" id="GO:0006364">
    <property type="term" value="P:rRNA processing"/>
    <property type="evidence" value="ECO:0007669"/>
    <property type="project" value="UniProtKB-ARBA"/>
</dbReference>
<protein>
    <recommendedName>
        <fullName evidence="6">Pseudouridine synthase RsuA/RluA-like domain-containing protein</fullName>
    </recommendedName>
</protein>
<dbReference type="EMBL" id="JAEHOE010000038">
    <property type="protein sequence ID" value="KAG2493272.1"/>
    <property type="molecule type" value="Genomic_DNA"/>
</dbReference>
<dbReference type="InterPro" id="IPR020094">
    <property type="entry name" value="TruA/RsuA/RluB/E/F_N"/>
</dbReference>
<evidence type="ECO:0000313" key="8">
    <source>
        <dbReference type="Proteomes" id="UP000612055"/>
    </source>
</evidence>
<dbReference type="GO" id="GO:0001522">
    <property type="term" value="P:pseudouridine synthesis"/>
    <property type="evidence" value="ECO:0007669"/>
    <property type="project" value="InterPro"/>
</dbReference>
<dbReference type="Gene3D" id="3.10.290.10">
    <property type="entry name" value="RNA-binding S4 domain"/>
    <property type="match status" value="1"/>
</dbReference>
<feature type="region of interest" description="Disordered" evidence="5">
    <location>
        <begin position="462"/>
        <end position="528"/>
    </location>
</feature>
<feature type="compositionally biased region" description="Acidic residues" evidence="5">
    <location>
        <begin position="430"/>
        <end position="446"/>
    </location>
</feature>